<organism evidence="2 3">
    <name type="scientific">Dongia soli</name>
    <dbReference type="NCBI Taxonomy" id="600628"/>
    <lineage>
        <taxon>Bacteria</taxon>
        <taxon>Pseudomonadati</taxon>
        <taxon>Pseudomonadota</taxon>
        <taxon>Alphaproteobacteria</taxon>
        <taxon>Rhodospirillales</taxon>
        <taxon>Dongiaceae</taxon>
        <taxon>Dongia</taxon>
    </lineage>
</organism>
<evidence type="ECO:0000313" key="3">
    <source>
        <dbReference type="Proteomes" id="UP001279642"/>
    </source>
</evidence>
<dbReference type="EMBL" id="JAXCLW010000001">
    <property type="protein sequence ID" value="MDY0882424.1"/>
    <property type="molecule type" value="Genomic_DNA"/>
</dbReference>
<dbReference type="RefSeq" id="WP_320507447.1">
    <property type="nucleotide sequence ID" value="NZ_JAXCLW010000001.1"/>
</dbReference>
<evidence type="ECO:0000259" key="1">
    <source>
        <dbReference type="Pfam" id="PF00717"/>
    </source>
</evidence>
<keyword evidence="3" id="KW-1185">Reference proteome</keyword>
<reference evidence="2 3" key="1">
    <citation type="journal article" date="2016" name="Antonie Van Leeuwenhoek">
        <title>Dongia soli sp. nov., isolated from soil from Dokdo, Korea.</title>
        <authorList>
            <person name="Kim D.U."/>
            <person name="Lee H."/>
            <person name="Kim H."/>
            <person name="Kim S.G."/>
            <person name="Ka J.O."/>
        </authorList>
    </citation>
    <scope>NUCLEOTIDE SEQUENCE [LARGE SCALE GENOMIC DNA]</scope>
    <source>
        <strain evidence="2 3">D78</strain>
    </source>
</reference>
<comment type="caution">
    <text evidence="2">The sequence shown here is derived from an EMBL/GenBank/DDBJ whole genome shotgun (WGS) entry which is preliminary data.</text>
</comment>
<name>A0ABU5E8Q4_9PROT</name>
<feature type="domain" description="Peptidase S24/S26A/S26B/S26C" evidence="1">
    <location>
        <begin position="134"/>
        <end position="228"/>
    </location>
</feature>
<sequence length="232" mass="24680">MLQHVDVWRGIDRLAAKYGLSPSGLARRAGLDPTAFNPSKRITREGRPRWPSTESLSKVLAVTGESFSGFVTLTGAPGSGFEATPGGNRIIAKTGQPVPGARALPVVAFSRVAEGDCFDANGRPQGTAWGRISSTLATDPDAYAIEINGHDFDPIYRDGDVVVVSPGAEIRRGDRVLIGTAGAGVQIRRLGRRDTDGLYLEPLAKNGVATNTGQFLAADQVQWLARIIWASQ</sequence>
<accession>A0ABU5E8Q4</accession>
<dbReference type="CDD" id="cd06529">
    <property type="entry name" value="S24_LexA-like"/>
    <property type="match status" value="1"/>
</dbReference>
<dbReference type="SUPFAM" id="SSF51306">
    <property type="entry name" value="LexA/Signal peptidase"/>
    <property type="match status" value="1"/>
</dbReference>
<dbReference type="InterPro" id="IPR039418">
    <property type="entry name" value="LexA-like"/>
</dbReference>
<dbReference type="InterPro" id="IPR036286">
    <property type="entry name" value="LexA/Signal_pep-like_sf"/>
</dbReference>
<dbReference type="Gene3D" id="2.10.109.10">
    <property type="entry name" value="Umud Fragment, subunit A"/>
    <property type="match status" value="1"/>
</dbReference>
<dbReference type="Proteomes" id="UP001279642">
    <property type="component" value="Unassembled WGS sequence"/>
</dbReference>
<dbReference type="InterPro" id="IPR015927">
    <property type="entry name" value="Peptidase_S24_S26A/B/C"/>
</dbReference>
<gene>
    <name evidence="2" type="ORF">SMD27_06195</name>
</gene>
<dbReference type="Pfam" id="PF00717">
    <property type="entry name" value="Peptidase_S24"/>
    <property type="match status" value="1"/>
</dbReference>
<proteinExistence type="predicted"/>
<evidence type="ECO:0000313" key="2">
    <source>
        <dbReference type="EMBL" id="MDY0882424.1"/>
    </source>
</evidence>
<protein>
    <submittedName>
        <fullName evidence="2">Helix-turn-helix transcriptional regulator</fullName>
    </submittedName>
</protein>